<dbReference type="EMBL" id="CAJVCH010304454">
    <property type="protein sequence ID" value="CAG7785804.1"/>
    <property type="molecule type" value="Genomic_DNA"/>
</dbReference>
<keyword evidence="2" id="KW-1185">Reference proteome</keyword>
<evidence type="ECO:0000313" key="1">
    <source>
        <dbReference type="EMBL" id="CAG7785804.1"/>
    </source>
</evidence>
<sequence>MVFNVHNIFHLADDCKRYGPLESFSSFPFESHLGYIKRNIRENHHPIQQLRRRIEEKEMIPQEQLLFDEPVFKFEHKLGPCSPKYKEAHDLQEVRRKRDLFICQSEIESSVDEGKRTETYKPINTLENSAEDSSSSEIVSSPEVCRTNKTATGNLPSAPSIAIPSTSASISTIPHFEYINSETLHLRDIQNESQARSSEGGLGTPETQNITLEGIADCPELPIESEDQLNKFELFLIQDGSLVHLPTILSNVGGTSIKETTERILARIITDCFASLYNWKGSVGKTSSGKGTDKEIEEAIKYWLKHGKGRIRGETNLDLMLDVHEGD</sequence>
<evidence type="ECO:0000313" key="2">
    <source>
        <dbReference type="Proteomes" id="UP000708208"/>
    </source>
</evidence>
<gene>
    <name evidence="1" type="ORF">AFUS01_LOCUS24408</name>
</gene>
<comment type="caution">
    <text evidence="1">The sequence shown here is derived from an EMBL/GenBank/DDBJ whole genome shotgun (WGS) entry which is preliminary data.</text>
</comment>
<reference evidence="1" key="1">
    <citation type="submission" date="2021-06" db="EMBL/GenBank/DDBJ databases">
        <authorList>
            <person name="Hodson N. C."/>
            <person name="Mongue J. A."/>
            <person name="Jaron S. K."/>
        </authorList>
    </citation>
    <scope>NUCLEOTIDE SEQUENCE</scope>
</reference>
<dbReference type="Proteomes" id="UP000708208">
    <property type="component" value="Unassembled WGS sequence"/>
</dbReference>
<organism evidence="1 2">
    <name type="scientific">Allacma fusca</name>
    <dbReference type="NCBI Taxonomy" id="39272"/>
    <lineage>
        <taxon>Eukaryota</taxon>
        <taxon>Metazoa</taxon>
        <taxon>Ecdysozoa</taxon>
        <taxon>Arthropoda</taxon>
        <taxon>Hexapoda</taxon>
        <taxon>Collembola</taxon>
        <taxon>Symphypleona</taxon>
        <taxon>Sminthuridae</taxon>
        <taxon>Allacma</taxon>
    </lineage>
</organism>
<dbReference type="AlphaFoldDB" id="A0A8J2PH13"/>
<accession>A0A8J2PH13</accession>
<name>A0A8J2PH13_9HEXA</name>
<proteinExistence type="predicted"/>
<protein>
    <submittedName>
        <fullName evidence="1">Uncharacterized protein</fullName>
    </submittedName>
</protein>
<dbReference type="OrthoDB" id="6697574at2759"/>